<feature type="compositionally biased region" description="Low complexity" evidence="2">
    <location>
        <begin position="23"/>
        <end position="66"/>
    </location>
</feature>
<feature type="chain" id="PRO_5003404692" description="Ig-like domain-containing protein" evidence="3">
    <location>
        <begin position="23"/>
        <end position="445"/>
    </location>
</feature>
<evidence type="ECO:0000256" key="3">
    <source>
        <dbReference type="SAM" id="SignalP"/>
    </source>
</evidence>
<protein>
    <recommendedName>
        <fullName evidence="4">Ig-like domain-containing protein</fullName>
    </recommendedName>
</protein>
<feature type="compositionally biased region" description="Polar residues" evidence="2">
    <location>
        <begin position="67"/>
        <end position="84"/>
    </location>
</feature>
<proteinExistence type="predicted"/>
<keyword evidence="3" id="KW-0732">Signal</keyword>
<dbReference type="Proteomes" id="UP000008068">
    <property type="component" value="Unassembled WGS sequence"/>
</dbReference>
<evidence type="ECO:0000259" key="4">
    <source>
        <dbReference type="PROSITE" id="PS50835"/>
    </source>
</evidence>
<dbReference type="InterPro" id="IPR007110">
    <property type="entry name" value="Ig-like_dom"/>
</dbReference>
<evidence type="ECO:0000313" key="6">
    <source>
        <dbReference type="Proteomes" id="UP000008068"/>
    </source>
</evidence>
<accession>G0N859</accession>
<name>G0N859_CAEBE</name>
<reference evidence="6" key="1">
    <citation type="submission" date="2011-07" db="EMBL/GenBank/DDBJ databases">
        <authorList>
            <consortium name="Caenorhabditis brenneri Sequencing and Analysis Consortium"/>
            <person name="Wilson R.K."/>
        </authorList>
    </citation>
    <scope>NUCLEOTIDE SEQUENCE [LARGE SCALE GENOMIC DNA]</scope>
    <source>
        <strain evidence="6">PB2801</strain>
    </source>
</reference>
<keyword evidence="1" id="KW-0175">Coiled coil</keyword>
<feature type="region of interest" description="Disordered" evidence="2">
    <location>
        <begin position="23"/>
        <end position="114"/>
    </location>
</feature>
<organism evidence="6">
    <name type="scientific">Caenorhabditis brenneri</name>
    <name type="common">Nematode worm</name>
    <dbReference type="NCBI Taxonomy" id="135651"/>
    <lineage>
        <taxon>Eukaryota</taxon>
        <taxon>Metazoa</taxon>
        <taxon>Ecdysozoa</taxon>
        <taxon>Nematoda</taxon>
        <taxon>Chromadorea</taxon>
        <taxon>Rhabditida</taxon>
        <taxon>Rhabditina</taxon>
        <taxon>Rhabditomorpha</taxon>
        <taxon>Rhabditoidea</taxon>
        <taxon>Rhabditidae</taxon>
        <taxon>Peloderinae</taxon>
        <taxon>Caenorhabditis</taxon>
    </lineage>
</organism>
<sequence>MKFRFFSLLVGLLLVSLTLVAAGDDSSSTDVPSTTPAGAATSDSSPTSTAASDSSSPVTSPSDASTLTPDPSATTPTAGSTQPAGSTVTGGSSSDSPVVTTPGGPTVSQGPTTTAPLPNVTFSLVQFGAPVCVDATCTYEIDAPVNNQAVLATDQSLINGERSRFGVLQANASSVDANVKAANDDAQRKINELQTLLDQIQANLAYIQNATKTIQTQQNAAKTSLTFVEQFISDISRATDSCLYMRCLKPTTPTPAPTTSPSPCVNFTCPGSTPEDQCQLDNNSKPFCPTCKGNFDGYNHCDTISCSAAGTNITAETDGTATWYTTGYNSTFNSSSVIPKNANCVWNLPAGKLENSGFNFTCLTSQVAKITFTSADATLSQDVSATTTSRVLNSLLSKVIGGTITLKSTDAVPSFCFINFKPAASSGVMMTEEKKNGFFSWLMGY</sequence>
<feature type="signal peptide" evidence="3">
    <location>
        <begin position="1"/>
        <end position="22"/>
    </location>
</feature>
<dbReference type="EMBL" id="GL379849">
    <property type="protein sequence ID" value="EGT55059.1"/>
    <property type="molecule type" value="Genomic_DNA"/>
</dbReference>
<feature type="compositionally biased region" description="Low complexity" evidence="2">
    <location>
        <begin position="85"/>
        <end position="103"/>
    </location>
</feature>
<dbReference type="OrthoDB" id="5871460at2759"/>
<keyword evidence="6" id="KW-1185">Reference proteome</keyword>
<evidence type="ECO:0000256" key="1">
    <source>
        <dbReference type="SAM" id="Coils"/>
    </source>
</evidence>
<evidence type="ECO:0000256" key="2">
    <source>
        <dbReference type="SAM" id="MobiDB-lite"/>
    </source>
</evidence>
<dbReference type="InParanoid" id="G0N859"/>
<dbReference type="eggNOG" id="ENOG502THA4">
    <property type="taxonomic scope" value="Eukaryota"/>
</dbReference>
<dbReference type="PROSITE" id="PS50835">
    <property type="entry name" value="IG_LIKE"/>
    <property type="match status" value="1"/>
</dbReference>
<dbReference type="HOGENOM" id="CLU_565290_0_0_1"/>
<gene>
    <name evidence="5" type="ORF">CAEBREN_14070</name>
</gene>
<feature type="domain" description="Ig-like" evidence="4">
    <location>
        <begin position="296"/>
        <end position="380"/>
    </location>
</feature>
<feature type="coiled-coil region" evidence="1">
    <location>
        <begin position="179"/>
        <end position="210"/>
    </location>
</feature>
<dbReference type="AlphaFoldDB" id="G0N859"/>
<dbReference type="FunCoup" id="G0N859">
    <property type="interactions" value="1925"/>
</dbReference>
<evidence type="ECO:0000313" key="5">
    <source>
        <dbReference type="EMBL" id="EGT55059.1"/>
    </source>
</evidence>